<protein>
    <submittedName>
        <fullName evidence="8">Citrate:proton symporter</fullName>
    </submittedName>
</protein>
<dbReference type="PANTHER" id="PTHR33451">
    <property type="entry name" value="MALATE-2H(+)/NA(+)-LACTATE ANTIPORTER"/>
    <property type="match status" value="1"/>
</dbReference>
<evidence type="ECO:0000256" key="5">
    <source>
        <dbReference type="ARBA" id="ARBA00023136"/>
    </source>
</evidence>
<dbReference type="RefSeq" id="WP_326278934.1">
    <property type="nucleotide sequence ID" value="NZ_JAYKYV010000009.1"/>
</dbReference>
<feature type="transmembrane region" description="Helical" evidence="6">
    <location>
        <begin position="284"/>
        <end position="302"/>
    </location>
</feature>
<keyword evidence="3 6" id="KW-0812">Transmembrane</keyword>
<dbReference type="Proteomes" id="UP001355298">
    <property type="component" value="Unassembled WGS sequence"/>
</dbReference>
<gene>
    <name evidence="8" type="ORF">VOP03_11490</name>
</gene>
<organism evidence="8 9">
    <name type="scientific">Flagellimonas halotolerans</name>
    <dbReference type="NCBI Taxonomy" id="3112164"/>
    <lineage>
        <taxon>Bacteria</taxon>
        <taxon>Pseudomonadati</taxon>
        <taxon>Bacteroidota</taxon>
        <taxon>Flavobacteriia</taxon>
        <taxon>Flavobacteriales</taxon>
        <taxon>Flavobacteriaceae</taxon>
        <taxon>Flagellimonas</taxon>
    </lineage>
</organism>
<dbReference type="InterPro" id="IPR004680">
    <property type="entry name" value="Cit_transptr-like_dom"/>
</dbReference>
<dbReference type="NCBIfam" id="TIGR00784">
    <property type="entry name" value="citMHS"/>
    <property type="match status" value="1"/>
</dbReference>
<evidence type="ECO:0000313" key="9">
    <source>
        <dbReference type="Proteomes" id="UP001355298"/>
    </source>
</evidence>
<evidence type="ECO:0000256" key="3">
    <source>
        <dbReference type="ARBA" id="ARBA00022692"/>
    </source>
</evidence>
<proteinExistence type="predicted"/>
<feature type="transmembrane region" description="Helical" evidence="6">
    <location>
        <begin position="51"/>
        <end position="73"/>
    </location>
</feature>
<comment type="subcellular location">
    <subcellularLocation>
        <location evidence="1">Membrane</location>
        <topology evidence="1">Multi-pass membrane protein</topology>
    </subcellularLocation>
</comment>
<evidence type="ECO:0000259" key="7">
    <source>
        <dbReference type="Pfam" id="PF03600"/>
    </source>
</evidence>
<dbReference type="PANTHER" id="PTHR33451:SF3">
    <property type="entry name" value="MALATE-2H(+)_NA(+)-LACTATE ANTIPORTER"/>
    <property type="match status" value="1"/>
</dbReference>
<name>A0ABU6ISD5_9FLAO</name>
<feature type="transmembrane region" description="Helical" evidence="6">
    <location>
        <begin position="85"/>
        <end position="105"/>
    </location>
</feature>
<feature type="transmembrane region" description="Helical" evidence="6">
    <location>
        <begin position="231"/>
        <end position="264"/>
    </location>
</feature>
<feature type="transmembrane region" description="Helical" evidence="6">
    <location>
        <begin position="176"/>
        <end position="195"/>
    </location>
</feature>
<keyword evidence="2" id="KW-0813">Transport</keyword>
<accession>A0ABU6ISD5</accession>
<keyword evidence="4 6" id="KW-1133">Transmembrane helix</keyword>
<sequence length="432" mass="46390">MLLTSLLIIIVLLVLILTKKMSAMGALILVPVVGALLAGFGWETFDFALDGIKSIAPVVAMFVFAILFFGILTDAGMFNPIINTILKWVGTNPTLIAIGTALLAMTVHFDGSGATTFLIVIPAIMPLYEKLQMDRRVLACVVSLAAGTMNMLPWGGPTIRAASALNLSVAEIYSPIMLPQICGLLFVVFIAWRLGKKESKRLNIQKNTVAKEEIETMGADVPTMPSKNRNFWLNIIITILALVFLISGTVPPALVFMIGTILVLMLNFPSLEKQKDLIFSHSRAAILMASILLAAGVFTGIMKESGMIANMAESAVDVIPTAAGERLPLILAVLSMPLSFLFDPNSFYFGFLPILAQTGNEFGIASATMGQAAIMGQMTTGFPLSPLTAATFLLIGLAKVDLADHQKFTFKYAFLTTLVMTLISVLIGVIPI</sequence>
<dbReference type="EMBL" id="JAYMGW010000009">
    <property type="protein sequence ID" value="MEC4265969.1"/>
    <property type="molecule type" value="Genomic_DNA"/>
</dbReference>
<feature type="transmembrane region" description="Helical" evidence="6">
    <location>
        <begin position="382"/>
        <end position="400"/>
    </location>
</feature>
<feature type="transmembrane region" description="Helical" evidence="6">
    <location>
        <begin position="412"/>
        <end position="430"/>
    </location>
</feature>
<feature type="transmembrane region" description="Helical" evidence="6">
    <location>
        <begin position="137"/>
        <end position="156"/>
    </location>
</feature>
<dbReference type="InterPro" id="IPR014738">
    <property type="entry name" value="Citrate_transporter"/>
</dbReference>
<feature type="transmembrane region" description="Helical" evidence="6">
    <location>
        <begin position="111"/>
        <end position="128"/>
    </location>
</feature>
<keyword evidence="9" id="KW-1185">Reference proteome</keyword>
<feature type="domain" description="Citrate transporter-like" evidence="7">
    <location>
        <begin position="14"/>
        <end position="369"/>
    </location>
</feature>
<keyword evidence="5 6" id="KW-0472">Membrane</keyword>
<dbReference type="Pfam" id="PF03600">
    <property type="entry name" value="CitMHS"/>
    <property type="match status" value="1"/>
</dbReference>
<comment type="caution">
    <text evidence="8">The sequence shown here is derived from an EMBL/GenBank/DDBJ whole genome shotgun (WGS) entry which is preliminary data.</text>
</comment>
<reference evidence="8 9" key="1">
    <citation type="submission" date="2024-01" db="EMBL/GenBank/DDBJ databases">
        <title>The strains designed SYSU M86414 and SYSU M84420 isolated from the marine sediment in San Sha City (Hainan Province, China).</title>
        <authorList>
            <person name="Guo D."/>
        </authorList>
    </citation>
    <scope>NUCLEOTIDE SEQUENCE [LARGE SCALE GENOMIC DNA]</scope>
    <source>
        <strain evidence="8 9">SYSU M84420</strain>
    </source>
</reference>
<evidence type="ECO:0000256" key="6">
    <source>
        <dbReference type="SAM" id="Phobius"/>
    </source>
</evidence>
<dbReference type="InterPro" id="IPR052180">
    <property type="entry name" value="NhaC_Na-H+_Antiporter"/>
</dbReference>
<evidence type="ECO:0000256" key="4">
    <source>
        <dbReference type="ARBA" id="ARBA00022989"/>
    </source>
</evidence>
<evidence type="ECO:0000256" key="2">
    <source>
        <dbReference type="ARBA" id="ARBA00022448"/>
    </source>
</evidence>
<evidence type="ECO:0000256" key="1">
    <source>
        <dbReference type="ARBA" id="ARBA00004141"/>
    </source>
</evidence>
<evidence type="ECO:0000313" key="8">
    <source>
        <dbReference type="EMBL" id="MEC4265969.1"/>
    </source>
</evidence>